<organism evidence="1 2">
    <name type="scientific">Gonapodya prolifera (strain JEL478)</name>
    <name type="common">Monoblepharis prolifera</name>
    <dbReference type="NCBI Taxonomy" id="1344416"/>
    <lineage>
        <taxon>Eukaryota</taxon>
        <taxon>Fungi</taxon>
        <taxon>Fungi incertae sedis</taxon>
        <taxon>Chytridiomycota</taxon>
        <taxon>Chytridiomycota incertae sedis</taxon>
        <taxon>Monoblepharidomycetes</taxon>
        <taxon>Monoblepharidales</taxon>
        <taxon>Gonapodyaceae</taxon>
        <taxon>Gonapodya</taxon>
    </lineage>
</organism>
<dbReference type="Proteomes" id="UP000070544">
    <property type="component" value="Unassembled WGS sequence"/>
</dbReference>
<name>A0A139AHM6_GONPJ</name>
<dbReference type="EMBL" id="KQ965759">
    <property type="protein sequence ID" value="KXS15913.1"/>
    <property type="molecule type" value="Genomic_DNA"/>
</dbReference>
<keyword evidence="2" id="KW-1185">Reference proteome</keyword>
<accession>A0A139AHM6</accession>
<protein>
    <submittedName>
        <fullName evidence="1">Uncharacterized protein</fullName>
    </submittedName>
</protein>
<reference evidence="1 2" key="1">
    <citation type="journal article" date="2015" name="Genome Biol. Evol.">
        <title>Phylogenomic analyses indicate that early fungi evolved digesting cell walls of algal ancestors of land plants.</title>
        <authorList>
            <person name="Chang Y."/>
            <person name="Wang S."/>
            <person name="Sekimoto S."/>
            <person name="Aerts A.L."/>
            <person name="Choi C."/>
            <person name="Clum A."/>
            <person name="LaButti K.M."/>
            <person name="Lindquist E.A."/>
            <person name="Yee Ngan C."/>
            <person name="Ohm R.A."/>
            <person name="Salamov A.A."/>
            <person name="Grigoriev I.V."/>
            <person name="Spatafora J.W."/>
            <person name="Berbee M.L."/>
        </authorList>
    </citation>
    <scope>NUCLEOTIDE SEQUENCE [LARGE SCALE GENOMIC DNA]</scope>
    <source>
        <strain evidence="1 2">JEL478</strain>
    </source>
</reference>
<dbReference type="AlphaFoldDB" id="A0A139AHM6"/>
<gene>
    <name evidence="1" type="ORF">M427DRAFT_56476</name>
</gene>
<proteinExistence type="predicted"/>
<evidence type="ECO:0000313" key="2">
    <source>
        <dbReference type="Proteomes" id="UP000070544"/>
    </source>
</evidence>
<evidence type="ECO:0000313" key="1">
    <source>
        <dbReference type="EMBL" id="KXS15913.1"/>
    </source>
</evidence>
<sequence>MNIQTPYAVTHTITQACLPPIPKSYSLIYLPPASPLPPIPPDSTLPALTRSSIAPWCTLPQPRRH</sequence>